<keyword evidence="4 6" id="KW-1133">Transmembrane helix</keyword>
<sequence length="321" mass="35864">MNLMVFFIIGGSIAILLLIVGIVVSVRSDRDLVDERLGRYVEAGVVEEELQKQAAKPLTDWLNRRMEGSSIGERLSKSLARADLKLKPGEYIAVIVIAAFGVGLVLWFFTGQNILMGVIGAIGGSFLPGMYLKRQQSKRLIKFNEQLPDMLNLMVNGLRAGFSTMQAMEAVSRELPPPICDEFRRVVQEMQLGITMEKSLDNLLRRIPSDDLDLCITAINVQREVGGNLAEILDTISYTIRERVRIKGEIRVLTAQVMYSGRFLSMLPLFVVGVLYLVNRPYMMEFFNKENVPCGYISLGLGALLIFAGYMSMNKLGDIEV</sequence>
<evidence type="ECO:0000256" key="5">
    <source>
        <dbReference type="ARBA" id="ARBA00023136"/>
    </source>
</evidence>
<feature type="transmembrane region" description="Helical" evidence="6">
    <location>
        <begin position="6"/>
        <end position="26"/>
    </location>
</feature>
<keyword evidence="9" id="KW-1185">Reference proteome</keyword>
<feature type="transmembrane region" description="Helical" evidence="6">
    <location>
        <begin position="114"/>
        <end position="132"/>
    </location>
</feature>
<dbReference type="STRING" id="229920.ADM99_05975"/>
<dbReference type="Pfam" id="PF00482">
    <property type="entry name" value="T2SSF"/>
    <property type="match status" value="1"/>
</dbReference>
<dbReference type="AlphaFoldDB" id="A0A0P6X0A4"/>
<feature type="transmembrane region" description="Helical" evidence="6">
    <location>
        <begin position="295"/>
        <end position="313"/>
    </location>
</feature>
<keyword evidence="2" id="KW-1003">Cell membrane</keyword>
<organism evidence="8 9">
    <name type="scientific">Leptolinea tardivitalis</name>
    <dbReference type="NCBI Taxonomy" id="229920"/>
    <lineage>
        <taxon>Bacteria</taxon>
        <taxon>Bacillati</taxon>
        <taxon>Chloroflexota</taxon>
        <taxon>Anaerolineae</taxon>
        <taxon>Anaerolineales</taxon>
        <taxon>Anaerolineaceae</taxon>
        <taxon>Leptolinea</taxon>
    </lineage>
</organism>
<evidence type="ECO:0000256" key="6">
    <source>
        <dbReference type="SAM" id="Phobius"/>
    </source>
</evidence>
<dbReference type="PANTHER" id="PTHR35007:SF1">
    <property type="entry name" value="PILUS ASSEMBLY PROTEIN"/>
    <property type="match status" value="1"/>
</dbReference>
<evidence type="ECO:0000313" key="8">
    <source>
        <dbReference type="EMBL" id="KPL72644.1"/>
    </source>
</evidence>
<dbReference type="InterPro" id="IPR018076">
    <property type="entry name" value="T2SS_GspF_dom"/>
</dbReference>
<dbReference type="OrthoDB" id="9803381at2"/>
<keyword evidence="3 6" id="KW-0812">Transmembrane</keyword>
<evidence type="ECO:0000313" key="9">
    <source>
        <dbReference type="Proteomes" id="UP000050430"/>
    </source>
</evidence>
<evidence type="ECO:0000256" key="1">
    <source>
        <dbReference type="ARBA" id="ARBA00004651"/>
    </source>
</evidence>
<comment type="subcellular location">
    <subcellularLocation>
        <location evidence="1">Cell membrane</location>
        <topology evidence="1">Multi-pass membrane protein</topology>
    </subcellularLocation>
</comment>
<evidence type="ECO:0000256" key="2">
    <source>
        <dbReference type="ARBA" id="ARBA00022475"/>
    </source>
</evidence>
<dbReference type="Gene3D" id="1.20.81.30">
    <property type="entry name" value="Type II secretion system (T2SS), domain F"/>
    <property type="match status" value="1"/>
</dbReference>
<evidence type="ECO:0000259" key="7">
    <source>
        <dbReference type="Pfam" id="PF00482"/>
    </source>
</evidence>
<feature type="domain" description="Type II secretion system protein GspF" evidence="7">
    <location>
        <begin position="151"/>
        <end position="276"/>
    </location>
</feature>
<dbReference type="Proteomes" id="UP000050430">
    <property type="component" value="Unassembled WGS sequence"/>
</dbReference>
<dbReference type="RefSeq" id="WP_062421296.1">
    <property type="nucleotide sequence ID" value="NZ_BBYA01000008.1"/>
</dbReference>
<gene>
    <name evidence="8" type="ORF">ADM99_05975</name>
</gene>
<protein>
    <recommendedName>
        <fullName evidence="7">Type II secretion system protein GspF domain-containing protein</fullName>
    </recommendedName>
</protein>
<name>A0A0P6X0A4_9CHLR</name>
<feature type="transmembrane region" description="Helical" evidence="6">
    <location>
        <begin position="91"/>
        <end position="108"/>
    </location>
</feature>
<dbReference type="EMBL" id="LGCK01000007">
    <property type="protein sequence ID" value="KPL72644.1"/>
    <property type="molecule type" value="Genomic_DNA"/>
</dbReference>
<dbReference type="GO" id="GO:0005886">
    <property type="term" value="C:plasma membrane"/>
    <property type="evidence" value="ECO:0007669"/>
    <property type="project" value="UniProtKB-SubCell"/>
</dbReference>
<accession>A0A0P6X0A4</accession>
<dbReference type="InterPro" id="IPR042094">
    <property type="entry name" value="T2SS_GspF_sf"/>
</dbReference>
<evidence type="ECO:0000256" key="3">
    <source>
        <dbReference type="ARBA" id="ARBA00022692"/>
    </source>
</evidence>
<dbReference type="PANTHER" id="PTHR35007">
    <property type="entry name" value="INTEGRAL MEMBRANE PROTEIN-RELATED"/>
    <property type="match status" value="1"/>
</dbReference>
<reference evidence="8 9" key="1">
    <citation type="submission" date="2015-07" db="EMBL/GenBank/DDBJ databases">
        <title>Genome sequence of Leptolinea tardivitalis DSM 16556.</title>
        <authorList>
            <person name="Hemp J."/>
            <person name="Ward L.M."/>
            <person name="Pace L.A."/>
            <person name="Fischer W.W."/>
        </authorList>
    </citation>
    <scope>NUCLEOTIDE SEQUENCE [LARGE SCALE GENOMIC DNA]</scope>
    <source>
        <strain evidence="8 9">YMTK-2</strain>
    </source>
</reference>
<keyword evidence="5 6" id="KW-0472">Membrane</keyword>
<comment type="caution">
    <text evidence="8">The sequence shown here is derived from an EMBL/GenBank/DDBJ whole genome shotgun (WGS) entry which is preliminary data.</text>
</comment>
<dbReference type="PATRIC" id="fig|229920.5.peg.1168"/>
<evidence type="ECO:0000256" key="4">
    <source>
        <dbReference type="ARBA" id="ARBA00022989"/>
    </source>
</evidence>
<proteinExistence type="predicted"/>
<feature type="transmembrane region" description="Helical" evidence="6">
    <location>
        <begin position="263"/>
        <end position="283"/>
    </location>
</feature>